<proteinExistence type="inferred from homology"/>
<dbReference type="InterPro" id="IPR005119">
    <property type="entry name" value="LysR_subst-bd"/>
</dbReference>
<organism evidence="6 7">
    <name type="scientific">Variovorax ureilyticus</name>
    <dbReference type="NCBI Taxonomy" id="1836198"/>
    <lineage>
        <taxon>Bacteria</taxon>
        <taxon>Pseudomonadati</taxon>
        <taxon>Pseudomonadota</taxon>
        <taxon>Betaproteobacteria</taxon>
        <taxon>Burkholderiales</taxon>
        <taxon>Comamonadaceae</taxon>
        <taxon>Variovorax</taxon>
    </lineage>
</organism>
<evidence type="ECO:0000259" key="5">
    <source>
        <dbReference type="PROSITE" id="PS50931"/>
    </source>
</evidence>
<protein>
    <submittedName>
        <fullName evidence="6">LysR family transcriptional regulator</fullName>
    </submittedName>
</protein>
<evidence type="ECO:0000256" key="3">
    <source>
        <dbReference type="ARBA" id="ARBA00023125"/>
    </source>
</evidence>
<dbReference type="InterPro" id="IPR036390">
    <property type="entry name" value="WH_DNA-bd_sf"/>
</dbReference>
<keyword evidence="3" id="KW-0238">DNA-binding</keyword>
<dbReference type="InterPro" id="IPR050950">
    <property type="entry name" value="HTH-type_LysR_regulators"/>
</dbReference>
<gene>
    <name evidence="6" type="ORF">WKW77_24795</name>
</gene>
<dbReference type="RefSeq" id="WP_340359557.1">
    <property type="nucleotide sequence ID" value="NZ_JBBKZU010000012.1"/>
</dbReference>
<dbReference type="EMBL" id="JBBKZU010000012">
    <property type="protein sequence ID" value="MEJ8814326.1"/>
    <property type="molecule type" value="Genomic_DNA"/>
</dbReference>
<dbReference type="Proteomes" id="UP001365846">
    <property type="component" value="Unassembled WGS sequence"/>
</dbReference>
<dbReference type="InterPro" id="IPR000847">
    <property type="entry name" value="LysR_HTH_N"/>
</dbReference>
<evidence type="ECO:0000313" key="6">
    <source>
        <dbReference type="EMBL" id="MEJ8814326.1"/>
    </source>
</evidence>
<dbReference type="Gene3D" id="3.40.190.290">
    <property type="match status" value="1"/>
</dbReference>
<feature type="domain" description="HTH lysR-type" evidence="5">
    <location>
        <begin position="9"/>
        <end position="66"/>
    </location>
</feature>
<dbReference type="PANTHER" id="PTHR30419:SF8">
    <property type="entry name" value="NITROGEN ASSIMILATION TRANSCRIPTIONAL ACTIVATOR-RELATED"/>
    <property type="match status" value="1"/>
</dbReference>
<keyword evidence="4" id="KW-0804">Transcription</keyword>
<dbReference type="Gene3D" id="1.10.10.10">
    <property type="entry name" value="Winged helix-like DNA-binding domain superfamily/Winged helix DNA-binding domain"/>
    <property type="match status" value="1"/>
</dbReference>
<sequence>MPALGSGFIDDRRVRYLYEASTSGSVRAAADKLDMNPSVVSRQISQLEDDLAVPLLERMGRGVRPTEAGQMLCEYYRQHRAHQDDLIVKLQELRGLARGHIDIVLGEGFVSDLMDEPLQAFWRRYPMLTVSLSLAGTNDVLRRVAEDDAQIGLVYNPPVSAGIRSRAAIRQPMCAIVAPGHALTKMERQPLLKHIAEHPVALMHGSYGTRQIVVLAEQMEKVHLAPKLTTDSISIVKHFCKAKLGVGLLPAFSVSQEVQAGELIAIPIDNAILSRAEAHIVTRLGRSLSAAANQLLIQLTTTMTAFRKDDKPASKSKR</sequence>
<reference evidence="6 7" key="1">
    <citation type="submission" date="2024-03" db="EMBL/GenBank/DDBJ databases">
        <title>Novel species of the genus Variovorax.</title>
        <authorList>
            <person name="Liu Q."/>
            <person name="Xin Y.-H."/>
        </authorList>
    </citation>
    <scope>NUCLEOTIDE SEQUENCE [LARGE SCALE GENOMIC DNA]</scope>
    <source>
        <strain evidence="6 7">KACC 18899</strain>
    </source>
</reference>
<name>A0ABU8VL06_9BURK</name>
<comment type="similarity">
    <text evidence="1">Belongs to the LysR transcriptional regulatory family.</text>
</comment>
<dbReference type="Pfam" id="PF03466">
    <property type="entry name" value="LysR_substrate"/>
    <property type="match status" value="1"/>
</dbReference>
<dbReference type="InterPro" id="IPR036388">
    <property type="entry name" value="WH-like_DNA-bd_sf"/>
</dbReference>
<dbReference type="PROSITE" id="PS50931">
    <property type="entry name" value="HTH_LYSR"/>
    <property type="match status" value="1"/>
</dbReference>
<evidence type="ECO:0000256" key="2">
    <source>
        <dbReference type="ARBA" id="ARBA00023015"/>
    </source>
</evidence>
<accession>A0ABU8VL06</accession>
<dbReference type="PANTHER" id="PTHR30419">
    <property type="entry name" value="HTH-TYPE TRANSCRIPTIONAL REGULATOR YBHD"/>
    <property type="match status" value="1"/>
</dbReference>
<evidence type="ECO:0000256" key="1">
    <source>
        <dbReference type="ARBA" id="ARBA00009437"/>
    </source>
</evidence>
<keyword evidence="7" id="KW-1185">Reference proteome</keyword>
<dbReference type="SUPFAM" id="SSF53850">
    <property type="entry name" value="Periplasmic binding protein-like II"/>
    <property type="match status" value="1"/>
</dbReference>
<evidence type="ECO:0000313" key="7">
    <source>
        <dbReference type="Proteomes" id="UP001365846"/>
    </source>
</evidence>
<evidence type="ECO:0000256" key="4">
    <source>
        <dbReference type="ARBA" id="ARBA00023163"/>
    </source>
</evidence>
<dbReference type="SUPFAM" id="SSF46785">
    <property type="entry name" value="Winged helix' DNA-binding domain"/>
    <property type="match status" value="1"/>
</dbReference>
<keyword evidence="2" id="KW-0805">Transcription regulation</keyword>
<comment type="caution">
    <text evidence="6">The sequence shown here is derived from an EMBL/GenBank/DDBJ whole genome shotgun (WGS) entry which is preliminary data.</text>
</comment>
<dbReference type="Pfam" id="PF00126">
    <property type="entry name" value="HTH_1"/>
    <property type="match status" value="1"/>
</dbReference>